<proteinExistence type="predicted"/>
<sequence>MSEFRNSFIGTLRTLSTANAPAENTALAIRETPEPAASEQDCDVKEDPHPACDDVLTHAPSLKIPVEKSTWKNSAPQATGTNTAKPLGSRHINTASLLTNAKNPHNHD</sequence>
<evidence type="ECO:0000313" key="2">
    <source>
        <dbReference type="Proteomes" id="UP000033647"/>
    </source>
</evidence>
<dbReference type="AlphaFoldDB" id="A0A0F4GC22"/>
<name>A0A0F4GC22_9PEZI</name>
<evidence type="ECO:0000313" key="1">
    <source>
        <dbReference type="EMBL" id="KJX94552.1"/>
    </source>
</evidence>
<comment type="caution">
    <text evidence="1">The sequence shown here is derived from an EMBL/GenBank/DDBJ whole genome shotgun (WGS) entry which is preliminary data.</text>
</comment>
<keyword evidence="2" id="KW-1185">Reference proteome</keyword>
<accession>A0A0F4GC22</accession>
<dbReference type="EMBL" id="LAFY01004136">
    <property type="protein sequence ID" value="KJX94552.1"/>
    <property type="molecule type" value="Genomic_DNA"/>
</dbReference>
<dbReference type="Proteomes" id="UP000033647">
    <property type="component" value="Unassembled WGS sequence"/>
</dbReference>
<protein>
    <submittedName>
        <fullName evidence="1">Uncharacterized protein</fullName>
    </submittedName>
</protein>
<organism evidence="1 2">
    <name type="scientific">Zymoseptoria brevis</name>
    <dbReference type="NCBI Taxonomy" id="1047168"/>
    <lineage>
        <taxon>Eukaryota</taxon>
        <taxon>Fungi</taxon>
        <taxon>Dikarya</taxon>
        <taxon>Ascomycota</taxon>
        <taxon>Pezizomycotina</taxon>
        <taxon>Dothideomycetes</taxon>
        <taxon>Dothideomycetidae</taxon>
        <taxon>Mycosphaerellales</taxon>
        <taxon>Mycosphaerellaceae</taxon>
        <taxon>Zymoseptoria</taxon>
    </lineage>
</organism>
<reference evidence="1 2" key="1">
    <citation type="submission" date="2015-03" db="EMBL/GenBank/DDBJ databases">
        <title>RNA-seq based gene annotation and comparative genomics of four Zymoseptoria species reveal species-specific pathogenicity related genes and transposable element activity.</title>
        <authorList>
            <person name="Grandaubert J."/>
            <person name="Bhattacharyya A."/>
            <person name="Stukenbrock E.H."/>
        </authorList>
    </citation>
    <scope>NUCLEOTIDE SEQUENCE [LARGE SCALE GENOMIC DNA]</scope>
    <source>
        <strain evidence="1 2">Zb18110</strain>
    </source>
</reference>
<gene>
    <name evidence="1" type="ORF">TI39_contig4177g00001</name>
</gene>